<name>A0A0D7BB49_9AGAR</name>
<dbReference type="GO" id="GO:0042285">
    <property type="term" value="F:xylosyltransferase activity"/>
    <property type="evidence" value="ECO:0007669"/>
    <property type="project" value="TreeGrafter"/>
</dbReference>
<dbReference type="SUPFAM" id="SSF53448">
    <property type="entry name" value="Nucleotide-diphospho-sugar transferases"/>
    <property type="match status" value="1"/>
</dbReference>
<proteinExistence type="predicted"/>
<keyword evidence="4" id="KW-1133">Transmembrane helix</keyword>
<dbReference type="EMBL" id="KN880545">
    <property type="protein sequence ID" value="KIY66731.1"/>
    <property type="molecule type" value="Genomic_DNA"/>
</dbReference>
<dbReference type="InterPro" id="IPR029044">
    <property type="entry name" value="Nucleotide-diphossugar_trans"/>
</dbReference>
<organism evidence="7 8">
    <name type="scientific">Cylindrobasidium torrendii FP15055 ss-10</name>
    <dbReference type="NCBI Taxonomy" id="1314674"/>
    <lineage>
        <taxon>Eukaryota</taxon>
        <taxon>Fungi</taxon>
        <taxon>Dikarya</taxon>
        <taxon>Basidiomycota</taxon>
        <taxon>Agaricomycotina</taxon>
        <taxon>Agaricomycetes</taxon>
        <taxon>Agaricomycetidae</taxon>
        <taxon>Agaricales</taxon>
        <taxon>Marasmiineae</taxon>
        <taxon>Physalacriaceae</taxon>
        <taxon>Cylindrobasidium</taxon>
    </lineage>
</organism>
<dbReference type="AlphaFoldDB" id="A0A0D7BB49"/>
<dbReference type="GO" id="GO:0015020">
    <property type="term" value="F:glucuronosyltransferase activity"/>
    <property type="evidence" value="ECO:0007669"/>
    <property type="project" value="TreeGrafter"/>
</dbReference>
<reference evidence="7 8" key="1">
    <citation type="journal article" date="2015" name="Fungal Genet. Biol.">
        <title>Evolution of novel wood decay mechanisms in Agaricales revealed by the genome sequences of Fistulina hepatica and Cylindrobasidium torrendii.</title>
        <authorList>
            <person name="Floudas D."/>
            <person name="Held B.W."/>
            <person name="Riley R."/>
            <person name="Nagy L.G."/>
            <person name="Koehler G."/>
            <person name="Ransdell A.S."/>
            <person name="Younus H."/>
            <person name="Chow J."/>
            <person name="Chiniquy J."/>
            <person name="Lipzen A."/>
            <person name="Tritt A."/>
            <person name="Sun H."/>
            <person name="Haridas S."/>
            <person name="LaButti K."/>
            <person name="Ohm R.A."/>
            <person name="Kues U."/>
            <person name="Blanchette R.A."/>
            <person name="Grigoriev I.V."/>
            <person name="Minto R.E."/>
            <person name="Hibbett D.S."/>
        </authorList>
    </citation>
    <scope>NUCLEOTIDE SEQUENCE [LARGE SCALE GENOMIC DNA]</scope>
    <source>
        <strain evidence="7 8">FP15055 ss-10</strain>
    </source>
</reference>
<gene>
    <name evidence="7" type="ORF">CYLTODRAFT_423134</name>
</gene>
<dbReference type="InterPro" id="IPR051292">
    <property type="entry name" value="Xyl/GlcA_transferase"/>
</dbReference>
<keyword evidence="8" id="KW-1185">Reference proteome</keyword>
<evidence type="ECO:0000313" key="7">
    <source>
        <dbReference type="EMBL" id="KIY66731.1"/>
    </source>
</evidence>
<keyword evidence="6" id="KW-0325">Glycoprotein</keyword>
<keyword evidence="2" id="KW-0812">Transmembrane</keyword>
<dbReference type="PANTHER" id="PTHR12270:SF25">
    <property type="entry name" value="GLYCOSYLTRANSFERASE-LIKE PROTEIN LARGE"/>
    <property type="match status" value="1"/>
</dbReference>
<evidence type="ECO:0000256" key="1">
    <source>
        <dbReference type="ARBA" id="ARBA00004606"/>
    </source>
</evidence>
<evidence type="ECO:0000256" key="3">
    <source>
        <dbReference type="ARBA" id="ARBA00022968"/>
    </source>
</evidence>
<sequence length="413" mass="46444">MPLRAGFLCLLVCTGIYLLFTLWPDTAHHLEAVECPQSPTPVPAKPVLEPIALTFVLLGPNIAHEGSVAIKSALMYSSRPLHFHLIVTEDNIDYLERKFALFDSPAYDVKVTYYPITTDMVRQRGERAGVGSNWPLLSKVFIHELLIGVKRVIFMDTDMIFVVDPVLLWNNFDDFNNDTLVSFPTLGPNSHAGEVCSCIMLMDLERMRAPEAPFMPSTLFPAEVSDASPATSAFAKGISQGIHHFDPPHAIVPFDPLNPFFADQGIYYMVWLTHPHLFIPLSQRWDVNFCRRHWGLKLGVWGDDLDEDISPAYLIRSQKTLAGSRDQDRVVSPGIIHYNCQPGAGDDVWLYEQNHSGGSHFGAMVTTALRYKWAWLNRGTGTIQTSTMERVRWWDERAGVGPSRGHGGKQHHH</sequence>
<evidence type="ECO:0000256" key="5">
    <source>
        <dbReference type="ARBA" id="ARBA00023136"/>
    </source>
</evidence>
<accession>A0A0D7BB49</accession>
<evidence type="ECO:0000256" key="6">
    <source>
        <dbReference type="ARBA" id="ARBA00023180"/>
    </source>
</evidence>
<keyword evidence="5" id="KW-0472">Membrane</keyword>
<dbReference type="GO" id="GO:0035269">
    <property type="term" value="P:protein O-linked glycosylation via mannose"/>
    <property type="evidence" value="ECO:0007669"/>
    <property type="project" value="TreeGrafter"/>
</dbReference>
<evidence type="ECO:0000256" key="4">
    <source>
        <dbReference type="ARBA" id="ARBA00022989"/>
    </source>
</evidence>
<evidence type="ECO:0000256" key="2">
    <source>
        <dbReference type="ARBA" id="ARBA00022692"/>
    </source>
</evidence>
<dbReference type="Proteomes" id="UP000054007">
    <property type="component" value="Unassembled WGS sequence"/>
</dbReference>
<dbReference type="PANTHER" id="PTHR12270">
    <property type="entry name" value="GLYCOSYLTRANSFERASE-RELATED"/>
    <property type="match status" value="1"/>
</dbReference>
<dbReference type="OrthoDB" id="411524at2759"/>
<keyword evidence="3" id="KW-0735">Signal-anchor</keyword>
<protein>
    <submittedName>
        <fullName evidence="7">Glycosyltransferase family 8 protein</fullName>
    </submittedName>
</protein>
<keyword evidence="7" id="KW-0808">Transferase</keyword>
<dbReference type="GO" id="GO:0016020">
    <property type="term" value="C:membrane"/>
    <property type="evidence" value="ECO:0007669"/>
    <property type="project" value="UniProtKB-SubCell"/>
</dbReference>
<dbReference type="Gene3D" id="3.90.550.10">
    <property type="entry name" value="Spore Coat Polysaccharide Biosynthesis Protein SpsA, Chain A"/>
    <property type="match status" value="1"/>
</dbReference>
<comment type="subcellular location">
    <subcellularLocation>
        <location evidence="1">Membrane</location>
        <topology evidence="1">Single-pass type II membrane protein</topology>
    </subcellularLocation>
</comment>
<evidence type="ECO:0000313" key="8">
    <source>
        <dbReference type="Proteomes" id="UP000054007"/>
    </source>
</evidence>